<feature type="domain" description="Bacterial sugar transferase" evidence="2">
    <location>
        <begin position="14"/>
        <end position="200"/>
    </location>
</feature>
<dbReference type="Proteomes" id="UP000545761">
    <property type="component" value="Unassembled WGS sequence"/>
</dbReference>
<gene>
    <name evidence="3" type="ORF">H1D24_04930</name>
</gene>
<comment type="caution">
    <text evidence="3">The sequence shown here is derived from an EMBL/GenBank/DDBJ whole genome shotgun (WGS) entry which is preliminary data.</text>
</comment>
<comment type="similarity">
    <text evidence="1">Belongs to the bacterial sugar transferase family.</text>
</comment>
<evidence type="ECO:0000259" key="2">
    <source>
        <dbReference type="Pfam" id="PF02397"/>
    </source>
</evidence>
<dbReference type="AlphaFoldDB" id="A0A7W0DHM6"/>
<proteinExistence type="inferred from homology"/>
<evidence type="ECO:0000313" key="4">
    <source>
        <dbReference type="Proteomes" id="UP000545761"/>
    </source>
</evidence>
<keyword evidence="3" id="KW-0808">Transferase</keyword>
<name>A0A7W0DHM6_9ACTN</name>
<dbReference type="PANTHER" id="PTHR30576:SF10">
    <property type="entry name" value="SLL5057 PROTEIN"/>
    <property type="match status" value="1"/>
</dbReference>
<dbReference type="GO" id="GO:0016780">
    <property type="term" value="F:phosphotransferase activity, for other substituted phosphate groups"/>
    <property type="evidence" value="ECO:0007669"/>
    <property type="project" value="TreeGrafter"/>
</dbReference>
<organism evidence="3 4">
    <name type="scientific">Streptomyces himalayensis subsp. himalayensis</name>
    <dbReference type="NCBI Taxonomy" id="2756131"/>
    <lineage>
        <taxon>Bacteria</taxon>
        <taxon>Bacillati</taxon>
        <taxon>Actinomycetota</taxon>
        <taxon>Actinomycetes</taxon>
        <taxon>Kitasatosporales</taxon>
        <taxon>Streptomycetaceae</taxon>
        <taxon>Streptomyces</taxon>
        <taxon>Streptomyces himalayensis</taxon>
    </lineage>
</organism>
<sequence length="206" mass="22671">MLNPNERMRVMLVKRFIDVVGSLALLLLTAPLITVIGVAIATTSPGGALFRQARAGHNGRPFKMLKFRTMQAGADAQRDALVACNETNGHLFKLRDDPRITPVGRLLRRLSLDELPQLINVLRGEMSLVGPRPLPLEDSGYTGPARARLSVPPGLTGLWQVSGRSELPWDEMVRLDLYYVKHRSLGLDLAILLRTVPAVLAMRGAH</sequence>
<accession>A0A7W0DHM6</accession>
<reference evidence="3 4" key="1">
    <citation type="submission" date="2020-07" db="EMBL/GenBank/DDBJ databases">
        <title>Streptomyces isolated from Indian soil.</title>
        <authorList>
            <person name="Mandal S."/>
            <person name="Maiti P.K."/>
        </authorList>
    </citation>
    <scope>NUCLEOTIDE SEQUENCE [LARGE SCALE GENOMIC DNA]</scope>
    <source>
        <strain evidence="3 4">PSKA28</strain>
    </source>
</reference>
<protein>
    <submittedName>
        <fullName evidence="3">Sugar transferase</fullName>
    </submittedName>
</protein>
<evidence type="ECO:0000256" key="1">
    <source>
        <dbReference type="ARBA" id="ARBA00006464"/>
    </source>
</evidence>
<evidence type="ECO:0000313" key="3">
    <source>
        <dbReference type="EMBL" id="MBA2945187.1"/>
    </source>
</evidence>
<dbReference type="EMBL" id="JACEHE010000002">
    <property type="protein sequence ID" value="MBA2945187.1"/>
    <property type="molecule type" value="Genomic_DNA"/>
</dbReference>
<dbReference type="Pfam" id="PF02397">
    <property type="entry name" value="Bac_transf"/>
    <property type="match status" value="1"/>
</dbReference>
<dbReference type="PANTHER" id="PTHR30576">
    <property type="entry name" value="COLANIC BIOSYNTHESIS UDP-GLUCOSE LIPID CARRIER TRANSFERASE"/>
    <property type="match status" value="1"/>
</dbReference>
<dbReference type="InterPro" id="IPR003362">
    <property type="entry name" value="Bact_transf"/>
</dbReference>